<keyword evidence="3" id="KW-1185">Reference proteome</keyword>
<gene>
    <name evidence="2" type="ORF">QBC36DRAFT_335888</name>
</gene>
<evidence type="ECO:0000313" key="3">
    <source>
        <dbReference type="Proteomes" id="UP001302321"/>
    </source>
</evidence>
<sequence length="79" mass="9072">MGVATVCLYCLFFSVFLLSFIDLLQDSFCHMATATRPWPRPTDHGHRQVKDELLASKIPFFLTSSAEYGTICHHRCRHV</sequence>
<dbReference type="Proteomes" id="UP001302321">
    <property type="component" value="Unassembled WGS sequence"/>
</dbReference>
<organism evidence="2 3">
    <name type="scientific">Triangularia setosa</name>
    <dbReference type="NCBI Taxonomy" id="2587417"/>
    <lineage>
        <taxon>Eukaryota</taxon>
        <taxon>Fungi</taxon>
        <taxon>Dikarya</taxon>
        <taxon>Ascomycota</taxon>
        <taxon>Pezizomycotina</taxon>
        <taxon>Sordariomycetes</taxon>
        <taxon>Sordariomycetidae</taxon>
        <taxon>Sordariales</taxon>
        <taxon>Podosporaceae</taxon>
        <taxon>Triangularia</taxon>
    </lineage>
</organism>
<comment type="caution">
    <text evidence="2">The sequence shown here is derived from an EMBL/GenBank/DDBJ whole genome shotgun (WGS) entry which is preliminary data.</text>
</comment>
<protein>
    <recommendedName>
        <fullName evidence="4">Secreted protein</fullName>
    </recommendedName>
</protein>
<accession>A0AAN6W352</accession>
<feature type="signal peptide" evidence="1">
    <location>
        <begin position="1"/>
        <end position="26"/>
    </location>
</feature>
<evidence type="ECO:0000256" key="1">
    <source>
        <dbReference type="SAM" id="SignalP"/>
    </source>
</evidence>
<reference evidence="2" key="2">
    <citation type="submission" date="2023-05" db="EMBL/GenBank/DDBJ databases">
        <authorList>
            <consortium name="Lawrence Berkeley National Laboratory"/>
            <person name="Steindorff A."/>
            <person name="Hensen N."/>
            <person name="Bonometti L."/>
            <person name="Westerberg I."/>
            <person name="Brannstrom I.O."/>
            <person name="Guillou S."/>
            <person name="Cros-Aarteil S."/>
            <person name="Calhoun S."/>
            <person name="Haridas S."/>
            <person name="Kuo A."/>
            <person name="Mondo S."/>
            <person name="Pangilinan J."/>
            <person name="Riley R."/>
            <person name="Labutti K."/>
            <person name="Andreopoulos B."/>
            <person name="Lipzen A."/>
            <person name="Chen C."/>
            <person name="Yanf M."/>
            <person name="Daum C."/>
            <person name="Ng V."/>
            <person name="Clum A."/>
            <person name="Ohm R."/>
            <person name="Martin F."/>
            <person name="Silar P."/>
            <person name="Natvig D."/>
            <person name="Lalanne C."/>
            <person name="Gautier V."/>
            <person name="Ament-Velasquez S.L."/>
            <person name="Kruys A."/>
            <person name="Hutchinson M.I."/>
            <person name="Powell A.J."/>
            <person name="Barry K."/>
            <person name="Miller A.N."/>
            <person name="Grigoriev I.V."/>
            <person name="Debuchy R."/>
            <person name="Gladieux P."/>
            <person name="Thoren M.H."/>
            <person name="Johannesson H."/>
        </authorList>
    </citation>
    <scope>NUCLEOTIDE SEQUENCE</scope>
    <source>
        <strain evidence="2">CBS 892.96</strain>
    </source>
</reference>
<name>A0AAN6W352_9PEZI</name>
<evidence type="ECO:0000313" key="2">
    <source>
        <dbReference type="EMBL" id="KAK4173427.1"/>
    </source>
</evidence>
<dbReference type="AlphaFoldDB" id="A0AAN6W352"/>
<evidence type="ECO:0008006" key="4">
    <source>
        <dbReference type="Google" id="ProtNLM"/>
    </source>
</evidence>
<feature type="chain" id="PRO_5042881580" description="Secreted protein" evidence="1">
    <location>
        <begin position="27"/>
        <end position="79"/>
    </location>
</feature>
<reference evidence="2" key="1">
    <citation type="journal article" date="2023" name="Mol. Phylogenet. Evol.">
        <title>Genome-scale phylogeny and comparative genomics of the fungal order Sordariales.</title>
        <authorList>
            <person name="Hensen N."/>
            <person name="Bonometti L."/>
            <person name="Westerberg I."/>
            <person name="Brannstrom I.O."/>
            <person name="Guillou S."/>
            <person name="Cros-Aarteil S."/>
            <person name="Calhoun S."/>
            <person name="Haridas S."/>
            <person name="Kuo A."/>
            <person name="Mondo S."/>
            <person name="Pangilinan J."/>
            <person name="Riley R."/>
            <person name="LaButti K."/>
            <person name="Andreopoulos B."/>
            <person name="Lipzen A."/>
            <person name="Chen C."/>
            <person name="Yan M."/>
            <person name="Daum C."/>
            <person name="Ng V."/>
            <person name="Clum A."/>
            <person name="Steindorff A."/>
            <person name="Ohm R.A."/>
            <person name="Martin F."/>
            <person name="Silar P."/>
            <person name="Natvig D.O."/>
            <person name="Lalanne C."/>
            <person name="Gautier V."/>
            <person name="Ament-Velasquez S.L."/>
            <person name="Kruys A."/>
            <person name="Hutchinson M.I."/>
            <person name="Powell A.J."/>
            <person name="Barry K."/>
            <person name="Miller A.N."/>
            <person name="Grigoriev I.V."/>
            <person name="Debuchy R."/>
            <person name="Gladieux P."/>
            <person name="Hiltunen Thoren M."/>
            <person name="Johannesson H."/>
        </authorList>
    </citation>
    <scope>NUCLEOTIDE SEQUENCE</scope>
    <source>
        <strain evidence="2">CBS 892.96</strain>
    </source>
</reference>
<dbReference type="EMBL" id="MU866345">
    <property type="protein sequence ID" value="KAK4173427.1"/>
    <property type="molecule type" value="Genomic_DNA"/>
</dbReference>
<keyword evidence="1" id="KW-0732">Signal</keyword>
<proteinExistence type="predicted"/>